<accession>A0A9P3LGS4</accession>
<keyword evidence="3" id="KW-1185">Reference proteome</keyword>
<feature type="region of interest" description="Disordered" evidence="1">
    <location>
        <begin position="1"/>
        <end position="41"/>
    </location>
</feature>
<feature type="compositionally biased region" description="Low complexity" evidence="1">
    <location>
        <begin position="23"/>
        <end position="34"/>
    </location>
</feature>
<evidence type="ECO:0000313" key="2">
    <source>
        <dbReference type="EMBL" id="GJE94615.1"/>
    </source>
</evidence>
<dbReference type="Proteomes" id="UP000703269">
    <property type="component" value="Unassembled WGS sequence"/>
</dbReference>
<gene>
    <name evidence="2" type="ORF">PsYK624_107860</name>
</gene>
<dbReference type="EMBL" id="BPQB01000041">
    <property type="protein sequence ID" value="GJE94615.1"/>
    <property type="molecule type" value="Genomic_DNA"/>
</dbReference>
<sequence>MSSWLSRPLQASPVPRTHGGGARARPPRAGQAGPSELWSEDGQAGVLEASYPSPIHSPWRGRLLGVLRRFAGASEMHGCRVAGLLLPNADKGSPRPRRLA</sequence>
<evidence type="ECO:0000256" key="1">
    <source>
        <dbReference type="SAM" id="MobiDB-lite"/>
    </source>
</evidence>
<protein>
    <submittedName>
        <fullName evidence="2">Uncharacterized protein</fullName>
    </submittedName>
</protein>
<reference evidence="2 3" key="1">
    <citation type="submission" date="2021-08" db="EMBL/GenBank/DDBJ databases">
        <title>Draft Genome Sequence of Phanerochaete sordida strain YK-624.</title>
        <authorList>
            <person name="Mori T."/>
            <person name="Dohra H."/>
            <person name="Suzuki T."/>
            <person name="Kawagishi H."/>
            <person name="Hirai H."/>
        </authorList>
    </citation>
    <scope>NUCLEOTIDE SEQUENCE [LARGE SCALE GENOMIC DNA]</scope>
    <source>
        <strain evidence="2 3">YK-624</strain>
    </source>
</reference>
<dbReference type="AlphaFoldDB" id="A0A9P3LGS4"/>
<comment type="caution">
    <text evidence="2">The sequence shown here is derived from an EMBL/GenBank/DDBJ whole genome shotgun (WGS) entry which is preliminary data.</text>
</comment>
<organism evidence="2 3">
    <name type="scientific">Phanerochaete sordida</name>
    <dbReference type="NCBI Taxonomy" id="48140"/>
    <lineage>
        <taxon>Eukaryota</taxon>
        <taxon>Fungi</taxon>
        <taxon>Dikarya</taxon>
        <taxon>Basidiomycota</taxon>
        <taxon>Agaricomycotina</taxon>
        <taxon>Agaricomycetes</taxon>
        <taxon>Polyporales</taxon>
        <taxon>Phanerochaetaceae</taxon>
        <taxon>Phanerochaete</taxon>
    </lineage>
</organism>
<proteinExistence type="predicted"/>
<evidence type="ECO:0000313" key="3">
    <source>
        <dbReference type="Proteomes" id="UP000703269"/>
    </source>
</evidence>
<name>A0A9P3LGS4_9APHY</name>